<feature type="domain" description="DUF1918" evidence="1">
    <location>
        <begin position="14"/>
        <end position="70"/>
    </location>
</feature>
<dbReference type="SUPFAM" id="SSF50118">
    <property type="entry name" value="Cell growth inhibitor/plasmid maintenance toxic component"/>
    <property type="match status" value="1"/>
</dbReference>
<dbReference type="EMBL" id="JBHSKD010000018">
    <property type="protein sequence ID" value="MFC5177874.1"/>
    <property type="molecule type" value="Genomic_DNA"/>
</dbReference>
<dbReference type="InterPro" id="IPR015035">
    <property type="entry name" value="DUF1918"/>
</dbReference>
<gene>
    <name evidence="2" type="ORF">ACFPGP_14420</name>
</gene>
<organism evidence="2 3">
    <name type="scientific">Nocardioides taihuensis</name>
    <dbReference type="NCBI Taxonomy" id="1835606"/>
    <lineage>
        <taxon>Bacteria</taxon>
        <taxon>Bacillati</taxon>
        <taxon>Actinomycetota</taxon>
        <taxon>Actinomycetes</taxon>
        <taxon>Propionibacteriales</taxon>
        <taxon>Nocardioidaceae</taxon>
        <taxon>Nocardioides</taxon>
    </lineage>
</organism>
<keyword evidence="3" id="KW-1185">Reference proteome</keyword>
<dbReference type="Proteomes" id="UP001596087">
    <property type="component" value="Unassembled WGS sequence"/>
</dbReference>
<proteinExistence type="predicted"/>
<comment type="caution">
    <text evidence="2">The sequence shown here is derived from an EMBL/GenBank/DDBJ whole genome shotgun (WGS) entry which is preliminary data.</text>
</comment>
<name>A0ABW0BKQ2_9ACTN</name>
<evidence type="ECO:0000313" key="3">
    <source>
        <dbReference type="Proteomes" id="UP001596087"/>
    </source>
</evidence>
<evidence type="ECO:0000259" key="1">
    <source>
        <dbReference type="Pfam" id="PF08940"/>
    </source>
</evidence>
<dbReference type="Pfam" id="PF08940">
    <property type="entry name" value="DUF1918"/>
    <property type="match status" value="1"/>
</dbReference>
<accession>A0ABW0BKQ2</accession>
<evidence type="ECO:0000313" key="2">
    <source>
        <dbReference type="EMBL" id="MFC5177874.1"/>
    </source>
</evidence>
<dbReference type="Gene3D" id="2.30.30.440">
    <property type="entry name" value="Domain of unknown function DUF1918"/>
    <property type="match status" value="1"/>
</dbReference>
<reference evidence="3" key="1">
    <citation type="journal article" date="2019" name="Int. J. Syst. Evol. Microbiol.">
        <title>The Global Catalogue of Microorganisms (GCM) 10K type strain sequencing project: providing services to taxonomists for standard genome sequencing and annotation.</title>
        <authorList>
            <consortium name="The Broad Institute Genomics Platform"/>
            <consortium name="The Broad Institute Genome Sequencing Center for Infectious Disease"/>
            <person name="Wu L."/>
            <person name="Ma J."/>
        </authorList>
    </citation>
    <scope>NUCLEOTIDE SEQUENCE [LARGE SCALE GENOMIC DNA]</scope>
    <source>
        <strain evidence="3">DFY41</strain>
    </source>
</reference>
<protein>
    <submittedName>
        <fullName evidence="2">DUF1918 domain-containing protein</fullName>
    </submittedName>
</protein>
<dbReference type="RefSeq" id="WP_378591287.1">
    <property type="nucleotide sequence ID" value="NZ_JBHSKD010000018.1"/>
</dbReference>
<sequence length="74" mass="7871">MDLTEPGDGRGAAMQAKVGDHLVVEGRTVGQSPREGEILEVRGEDGAPPYVVRWKDGHEGVTYPGPDAFVTHTA</sequence>